<reference evidence="5 6" key="1">
    <citation type="submission" date="2024-07" db="EMBL/GenBank/DDBJ databases">
        <authorList>
            <person name="Thanompreechachai J."/>
            <person name="Duangmal K."/>
        </authorList>
    </citation>
    <scope>NUCLEOTIDE SEQUENCE [LARGE SCALE GENOMIC DNA]</scope>
    <source>
        <strain evidence="5 6">LSe6-4</strain>
    </source>
</reference>
<dbReference type="Proteomes" id="UP001565927">
    <property type="component" value="Unassembled WGS sequence"/>
</dbReference>
<protein>
    <submittedName>
        <fullName evidence="5">FAD-dependent monooxygenase</fullName>
    </submittedName>
</protein>
<dbReference type="InterPro" id="IPR002938">
    <property type="entry name" value="FAD-bd"/>
</dbReference>
<dbReference type="EMBL" id="JBGFTU010000010">
    <property type="protein sequence ID" value="MEZ0165164.1"/>
    <property type="molecule type" value="Genomic_DNA"/>
</dbReference>
<organism evidence="5 6">
    <name type="scientific">Kineococcus halophytocola</name>
    <dbReference type="NCBI Taxonomy" id="3234027"/>
    <lineage>
        <taxon>Bacteria</taxon>
        <taxon>Bacillati</taxon>
        <taxon>Actinomycetota</taxon>
        <taxon>Actinomycetes</taxon>
        <taxon>Kineosporiales</taxon>
        <taxon>Kineosporiaceae</taxon>
        <taxon>Kineococcus</taxon>
    </lineage>
</organism>
<accession>A0ABV4H0S1</accession>
<keyword evidence="1" id="KW-0285">Flavoprotein</keyword>
<dbReference type="GO" id="GO:0004497">
    <property type="term" value="F:monooxygenase activity"/>
    <property type="evidence" value="ECO:0007669"/>
    <property type="project" value="UniProtKB-KW"/>
</dbReference>
<dbReference type="SUPFAM" id="SSF51905">
    <property type="entry name" value="FAD/NAD(P)-binding domain"/>
    <property type="match status" value="1"/>
</dbReference>
<proteinExistence type="predicted"/>
<dbReference type="RefSeq" id="WP_370441389.1">
    <property type="nucleotide sequence ID" value="NZ_JBGFTU010000010.1"/>
</dbReference>
<keyword evidence="5" id="KW-0560">Oxidoreductase</keyword>
<evidence type="ECO:0000259" key="4">
    <source>
        <dbReference type="Pfam" id="PF01494"/>
    </source>
</evidence>
<dbReference type="Gene3D" id="3.50.50.60">
    <property type="entry name" value="FAD/NAD(P)-binding domain"/>
    <property type="match status" value="1"/>
</dbReference>
<feature type="domain" description="FAD-binding" evidence="4">
    <location>
        <begin position="29"/>
        <end position="391"/>
    </location>
</feature>
<dbReference type="PANTHER" id="PTHR43004:SF8">
    <property type="entry name" value="FAD-BINDING DOMAIN-CONTAINING PROTEIN-RELATED"/>
    <property type="match status" value="1"/>
</dbReference>
<dbReference type="InterPro" id="IPR050641">
    <property type="entry name" value="RIFMO-like"/>
</dbReference>
<evidence type="ECO:0000256" key="3">
    <source>
        <dbReference type="SAM" id="MobiDB-lite"/>
    </source>
</evidence>
<evidence type="ECO:0000256" key="1">
    <source>
        <dbReference type="ARBA" id="ARBA00022630"/>
    </source>
</evidence>
<gene>
    <name evidence="5" type="ORF">AB2L27_10360</name>
</gene>
<keyword evidence="6" id="KW-1185">Reference proteome</keyword>
<dbReference type="Gene3D" id="3.30.9.10">
    <property type="entry name" value="D-Amino Acid Oxidase, subunit A, domain 2"/>
    <property type="match status" value="1"/>
</dbReference>
<keyword evidence="5" id="KW-0503">Monooxygenase</keyword>
<dbReference type="InterPro" id="IPR036188">
    <property type="entry name" value="FAD/NAD-bd_sf"/>
</dbReference>
<evidence type="ECO:0000313" key="6">
    <source>
        <dbReference type="Proteomes" id="UP001565927"/>
    </source>
</evidence>
<dbReference type="PANTHER" id="PTHR43004">
    <property type="entry name" value="TRK SYSTEM POTASSIUM UPTAKE PROTEIN"/>
    <property type="match status" value="1"/>
</dbReference>
<evidence type="ECO:0000256" key="2">
    <source>
        <dbReference type="ARBA" id="ARBA00022827"/>
    </source>
</evidence>
<dbReference type="Gene3D" id="3.40.30.120">
    <property type="match status" value="1"/>
</dbReference>
<dbReference type="Pfam" id="PF21274">
    <property type="entry name" value="Rng_hyd_C"/>
    <property type="match status" value="1"/>
</dbReference>
<name>A0ABV4H0S1_9ACTN</name>
<dbReference type="Pfam" id="PF01494">
    <property type="entry name" value="FAD_binding_3"/>
    <property type="match status" value="1"/>
</dbReference>
<dbReference type="PRINTS" id="PR00420">
    <property type="entry name" value="RNGMNOXGNASE"/>
</dbReference>
<comment type="caution">
    <text evidence="5">The sequence shown here is derived from an EMBL/GenBank/DDBJ whole genome shotgun (WGS) entry which is preliminary data.</text>
</comment>
<keyword evidence="2" id="KW-0274">FAD</keyword>
<feature type="region of interest" description="Disordered" evidence="3">
    <location>
        <begin position="1"/>
        <end position="22"/>
    </location>
</feature>
<evidence type="ECO:0000313" key="5">
    <source>
        <dbReference type="EMBL" id="MEZ0165164.1"/>
    </source>
</evidence>
<sequence>MRAAAGRAPGRGALLGRRQRLRPSGPDVDVDVLVVGSGPMGSTTALALARYGVSVRVVTKRRWLADGPRAHVTNQRAMEVFRDLGVEEAVSADAVPWELMGDMVFATSVAGPEVARMHAFGSGPDRLSDYLTGSPCPMADVPQPLLEPVLVDAAAVAGAEYAFCTEYLSHTQDEDGVTTTVLDRLSGHRSTVRSRYLVGADGAGSKVVQDAGLRIEGVMGRAASMYTVFSADLARYVAHRPSVLHWIMNPAVGFGEIGMGTLRAVRPWDLWIAGWGYDPDAGEPATEPAAVLPTIRAMIGDLDVAVEVHSTSTWRINQAWAPVYSAGRVHCGGDAVHRHPPSGGLGSNTSVQDGFNLAWKLAHVVKGWAHPRLLESYSDERAPVGEQVVAHANRARTDYQPIADLFRTGVQDDPVAAGVARLRDPGPQGVADREALSRALELKDTEHNAHGTELNQRYASCAVVPDEAAGPEVWRRDPGLHLQATTRPGAKVPHVWLVDEAGRKLSTLDVTGGGRFSLLTGLAGGAWRTAAEALDLPHLRTVVIGDAGVRDPYLAWHRVREVAEAGAVLVRPDGYVAWRCAEPVTDPQDAQTRLRGAVAAVLGAQGLAR</sequence>